<dbReference type="AlphaFoldDB" id="A0A200QX06"/>
<dbReference type="OrthoDB" id="1634742at2759"/>
<feature type="compositionally biased region" description="Polar residues" evidence="5">
    <location>
        <begin position="701"/>
        <end position="711"/>
    </location>
</feature>
<dbReference type="InterPro" id="IPR057712">
    <property type="entry name" value="DUF7952"/>
</dbReference>
<feature type="compositionally biased region" description="Basic and acidic residues" evidence="5">
    <location>
        <begin position="561"/>
        <end position="581"/>
    </location>
</feature>
<feature type="compositionally biased region" description="Polar residues" evidence="5">
    <location>
        <begin position="797"/>
        <end position="807"/>
    </location>
</feature>
<evidence type="ECO:0000256" key="5">
    <source>
        <dbReference type="SAM" id="MobiDB-lite"/>
    </source>
</evidence>
<dbReference type="InterPro" id="IPR017884">
    <property type="entry name" value="SANT_dom"/>
</dbReference>
<evidence type="ECO:0000256" key="2">
    <source>
        <dbReference type="ARBA" id="ARBA00023015"/>
    </source>
</evidence>
<comment type="subcellular location">
    <subcellularLocation>
        <location evidence="1">Nucleus</location>
    </subcellularLocation>
</comment>
<evidence type="ECO:0000256" key="3">
    <source>
        <dbReference type="ARBA" id="ARBA00023163"/>
    </source>
</evidence>
<reference evidence="7 8" key="1">
    <citation type="journal article" date="2017" name="Mol. Plant">
        <title>The Genome of Medicinal Plant Macleaya cordata Provides New Insights into Benzylisoquinoline Alkaloids Metabolism.</title>
        <authorList>
            <person name="Liu X."/>
            <person name="Liu Y."/>
            <person name="Huang P."/>
            <person name="Ma Y."/>
            <person name="Qing Z."/>
            <person name="Tang Q."/>
            <person name="Cao H."/>
            <person name="Cheng P."/>
            <person name="Zheng Y."/>
            <person name="Yuan Z."/>
            <person name="Zhou Y."/>
            <person name="Liu J."/>
            <person name="Tang Z."/>
            <person name="Zhuo Y."/>
            <person name="Zhang Y."/>
            <person name="Yu L."/>
            <person name="Huang J."/>
            <person name="Yang P."/>
            <person name="Peng Q."/>
            <person name="Zhang J."/>
            <person name="Jiang W."/>
            <person name="Zhang Z."/>
            <person name="Lin K."/>
            <person name="Ro D.K."/>
            <person name="Chen X."/>
            <person name="Xiong X."/>
            <person name="Shang Y."/>
            <person name="Huang S."/>
            <person name="Zeng J."/>
        </authorList>
    </citation>
    <scope>NUCLEOTIDE SEQUENCE [LARGE SCALE GENOMIC DNA]</scope>
    <source>
        <strain evidence="8">cv. BLH2017</strain>
        <tissue evidence="7">Root</tissue>
    </source>
</reference>
<proteinExistence type="predicted"/>
<feature type="domain" description="SANT" evidence="6">
    <location>
        <begin position="188"/>
        <end position="240"/>
    </location>
</feature>
<accession>A0A200QX06</accession>
<dbReference type="PANTHER" id="PTHR13859">
    <property type="entry name" value="ATROPHIN-RELATED"/>
    <property type="match status" value="1"/>
</dbReference>
<dbReference type="FunCoup" id="A0A200QX06">
    <property type="interactions" value="963"/>
</dbReference>
<feature type="region of interest" description="Disordered" evidence="5">
    <location>
        <begin position="522"/>
        <end position="600"/>
    </location>
</feature>
<keyword evidence="8" id="KW-1185">Reference proteome</keyword>
<sequence length="911" mass="101887">MDSVELDHDAERFIGDTSAEVLLFPRSPDIDDIFGEPEILPRVGDQYQVEIQPLKEESDQLNNNPSDLEATLGTPYSLLMGLPIPVMWVYDQVDSIKLEGMEFHRDPKESVDTNCSAESGNKVRRINSDNKDTKLKVEPMDVELDNEKDGKHLEVDNHMDVYLPSLQNEKCNLDRQSIPKDFRPVPGSLGNSWSDIEQESFLLGLYIFGKNLVQVKRFIESKEMGDIQSYYYGRFYRSDGHRRWSECRKIRSRRCIHGQRIFTGSRQQELLSRVLPGVSEECKNSFLEVSKAFGEGKILLEDYVSNLKATVGIETLIEAVGIGKGKQDLTGIMDPVKTNQVIPVRQEIPSGKECNSLTSGDIVKFLTGDFRLSKARSNDLFWEAVWPRLLARGWHSEQPKNHGYVVNKNSLVFLIPSVKKFSRRRHVKGNHYFDSVSDVLNKVASDPTLLDVEVEAPRDNGSREDYVWGPEMKSDQDVTSDHQRHCYLRPRVSNCNSDLMKFTVVDTSLIHGEGPFKLRELRTLPVETNNTSTPSSVSGETVGESSDEPMEDEQDSANLLLDHKKETSTKRPKKGTSDRVSTELSDSLVGGSKQSMPINGSVSTNLLVENHKDQYTDLCNDKPVRKRSKCKLDQRVKPRQSNYLAPVKKRRRLTACGQVKRSRSPNNISMGSRSKEEEPSSHLDSPDARESIVPEVGPSQVKASTSSSTKVNPDDNSEGILCEKAEQRTLIDLNLPHVPPDFEAGEPFITEVGDSQDDASMKGSSFPSETIQPEDPLTLMRSSNGVSSAEEPPTVNARRQSTRNRPLTTKALEALAGGYLSTNRKPRDKKTISRENSFTRPSRRARGRANVATGVMDTKVDEGVDGECSSNTNMLSESRVQSEIKGAHELLGVSKPAYHSEVLAGKYNQPG</sequence>
<dbReference type="STRING" id="56857.A0A200QX06"/>
<dbReference type="Proteomes" id="UP000195402">
    <property type="component" value="Unassembled WGS sequence"/>
</dbReference>
<feature type="compositionally biased region" description="Low complexity" evidence="5">
    <location>
        <begin position="535"/>
        <end position="544"/>
    </location>
</feature>
<evidence type="ECO:0000259" key="6">
    <source>
        <dbReference type="PROSITE" id="PS51293"/>
    </source>
</evidence>
<keyword evidence="3" id="KW-0804">Transcription</keyword>
<feature type="compositionally biased region" description="Acidic residues" evidence="5">
    <location>
        <begin position="545"/>
        <end position="555"/>
    </location>
</feature>
<name>A0A200QX06_MACCD</name>
<dbReference type="InParanoid" id="A0A200QX06"/>
<dbReference type="InterPro" id="IPR056067">
    <property type="entry name" value="DUF7650"/>
</dbReference>
<keyword evidence="4" id="KW-0539">Nucleus</keyword>
<dbReference type="GO" id="GO:0003714">
    <property type="term" value="F:transcription corepressor activity"/>
    <property type="evidence" value="ECO:0007669"/>
    <property type="project" value="TreeGrafter"/>
</dbReference>
<comment type="caution">
    <text evidence="7">The sequence shown here is derived from an EMBL/GenBank/DDBJ whole genome shotgun (WGS) entry which is preliminary data.</text>
</comment>
<evidence type="ECO:0000256" key="1">
    <source>
        <dbReference type="ARBA" id="ARBA00004123"/>
    </source>
</evidence>
<organism evidence="7 8">
    <name type="scientific">Macleaya cordata</name>
    <name type="common">Five-seeded plume-poppy</name>
    <name type="synonym">Bocconia cordata</name>
    <dbReference type="NCBI Taxonomy" id="56857"/>
    <lineage>
        <taxon>Eukaryota</taxon>
        <taxon>Viridiplantae</taxon>
        <taxon>Streptophyta</taxon>
        <taxon>Embryophyta</taxon>
        <taxon>Tracheophyta</taxon>
        <taxon>Spermatophyta</taxon>
        <taxon>Magnoliopsida</taxon>
        <taxon>Ranunculales</taxon>
        <taxon>Papaveraceae</taxon>
        <taxon>Papaveroideae</taxon>
        <taxon>Macleaya</taxon>
    </lineage>
</organism>
<feature type="compositionally biased region" description="Basic and acidic residues" evidence="5">
    <location>
        <begin position="673"/>
        <end position="692"/>
    </location>
</feature>
<evidence type="ECO:0000313" key="8">
    <source>
        <dbReference type="Proteomes" id="UP000195402"/>
    </source>
</evidence>
<dbReference type="Pfam" id="PF24662">
    <property type="entry name" value="DUF7650"/>
    <property type="match status" value="1"/>
</dbReference>
<dbReference type="FunFam" id="1.10.10.60:FF:000374">
    <property type="entry name" value="Arginine-glutamic acid dipeptide repeat protein"/>
    <property type="match status" value="1"/>
</dbReference>
<dbReference type="OMA" id="HEWAPEM"/>
<feature type="compositionally biased region" description="Polar residues" evidence="5">
    <location>
        <begin position="762"/>
        <end position="771"/>
    </location>
</feature>
<gene>
    <name evidence="7" type="ORF">BVC80_949g8</name>
</gene>
<dbReference type="EMBL" id="MVGT01000924">
    <property type="protein sequence ID" value="OVA15003.1"/>
    <property type="molecule type" value="Genomic_DNA"/>
</dbReference>
<dbReference type="InterPro" id="IPR009057">
    <property type="entry name" value="Homeodomain-like_sf"/>
</dbReference>
<dbReference type="GO" id="GO:0005634">
    <property type="term" value="C:nucleus"/>
    <property type="evidence" value="ECO:0007669"/>
    <property type="project" value="UniProtKB-SubCell"/>
</dbReference>
<evidence type="ECO:0000313" key="7">
    <source>
        <dbReference type="EMBL" id="OVA15003.1"/>
    </source>
</evidence>
<feature type="region of interest" description="Disordered" evidence="5">
    <location>
        <begin position="626"/>
        <end position="848"/>
    </location>
</feature>
<dbReference type="PANTHER" id="PTHR13859:SF11">
    <property type="entry name" value="GRUNGE, ISOFORM J"/>
    <property type="match status" value="1"/>
</dbReference>
<dbReference type="Pfam" id="PF25826">
    <property type="entry name" value="DUF7952"/>
    <property type="match status" value="1"/>
</dbReference>
<evidence type="ECO:0000256" key="4">
    <source>
        <dbReference type="ARBA" id="ARBA00023242"/>
    </source>
</evidence>
<protein>
    <submittedName>
        <fullName evidence="7">SANT domain</fullName>
    </submittedName>
</protein>
<dbReference type="PROSITE" id="PS51293">
    <property type="entry name" value="SANT"/>
    <property type="match status" value="1"/>
</dbReference>
<dbReference type="SUPFAM" id="SSF46689">
    <property type="entry name" value="Homeodomain-like"/>
    <property type="match status" value="1"/>
</dbReference>
<keyword evidence="2" id="KW-0805">Transcription regulation</keyword>